<evidence type="ECO:0000259" key="4">
    <source>
        <dbReference type="Pfam" id="PF13802"/>
    </source>
</evidence>
<dbReference type="GO" id="GO:0004553">
    <property type="term" value="F:hydrolase activity, hydrolyzing O-glycosyl compounds"/>
    <property type="evidence" value="ECO:0007669"/>
    <property type="project" value="InterPro"/>
</dbReference>
<dbReference type="PANTHER" id="PTHR22762:SF120">
    <property type="entry name" value="HETEROGLYCAN GLUCOSIDASE 1"/>
    <property type="match status" value="1"/>
</dbReference>
<dbReference type="Pfam" id="PF01055">
    <property type="entry name" value="Glyco_hydro_31_2nd"/>
    <property type="match status" value="1"/>
</dbReference>
<dbReference type="Gene3D" id="3.20.20.80">
    <property type="entry name" value="Glycosidases"/>
    <property type="match status" value="1"/>
</dbReference>
<dbReference type="SUPFAM" id="SSF74650">
    <property type="entry name" value="Galactose mutarotase-like"/>
    <property type="match status" value="1"/>
</dbReference>
<evidence type="ECO:0000256" key="2">
    <source>
        <dbReference type="RuleBase" id="RU361185"/>
    </source>
</evidence>
<organism evidence="6 7">
    <name type="scientific">Candidatus Acetatifactor stercoripullorum</name>
    <dbReference type="NCBI Taxonomy" id="2838414"/>
    <lineage>
        <taxon>Bacteria</taxon>
        <taxon>Bacillati</taxon>
        <taxon>Bacillota</taxon>
        <taxon>Clostridia</taxon>
        <taxon>Lachnospirales</taxon>
        <taxon>Lachnospiraceae</taxon>
        <taxon>Acetatifactor</taxon>
    </lineage>
</organism>
<proteinExistence type="inferred from homology"/>
<feature type="domain" description="Glycoside hydrolase family 31 TIM barrel" evidence="3">
    <location>
        <begin position="155"/>
        <end position="515"/>
    </location>
</feature>
<dbReference type="AlphaFoldDB" id="A0A9D1R595"/>
<dbReference type="InterPro" id="IPR025887">
    <property type="entry name" value="Glyco_hydro_31_N_dom"/>
</dbReference>
<dbReference type="EMBL" id="DXGH01000038">
    <property type="protein sequence ID" value="HIW81287.1"/>
    <property type="molecule type" value="Genomic_DNA"/>
</dbReference>
<dbReference type="PANTHER" id="PTHR22762">
    <property type="entry name" value="ALPHA-GLUCOSIDASE"/>
    <property type="match status" value="1"/>
</dbReference>
<dbReference type="SUPFAM" id="SSF51011">
    <property type="entry name" value="Glycosyl hydrolase domain"/>
    <property type="match status" value="1"/>
</dbReference>
<dbReference type="Pfam" id="PF13802">
    <property type="entry name" value="Gal_mutarotas_2"/>
    <property type="match status" value="1"/>
</dbReference>
<comment type="caution">
    <text evidence="6">The sequence shown here is derived from an EMBL/GenBank/DDBJ whole genome shotgun (WGS) entry which is preliminary data.</text>
</comment>
<dbReference type="CDD" id="cd06604">
    <property type="entry name" value="GH31_glucosidase_II_MalA"/>
    <property type="match status" value="1"/>
</dbReference>
<protein>
    <submittedName>
        <fullName evidence="6">Alpha-glucosidase</fullName>
    </submittedName>
</protein>
<feature type="domain" description="Glycoside hydrolase family 31 N-terminal" evidence="4">
    <location>
        <begin position="44"/>
        <end position="112"/>
    </location>
</feature>
<dbReference type="GO" id="GO:0030246">
    <property type="term" value="F:carbohydrate binding"/>
    <property type="evidence" value="ECO:0007669"/>
    <property type="project" value="InterPro"/>
</dbReference>
<evidence type="ECO:0000313" key="7">
    <source>
        <dbReference type="Proteomes" id="UP000824265"/>
    </source>
</evidence>
<dbReference type="Gene3D" id="2.60.40.4040">
    <property type="match status" value="1"/>
</dbReference>
<dbReference type="CDD" id="cd14752">
    <property type="entry name" value="GH31_N"/>
    <property type="match status" value="1"/>
</dbReference>
<dbReference type="Proteomes" id="UP000824265">
    <property type="component" value="Unassembled WGS sequence"/>
</dbReference>
<evidence type="ECO:0000259" key="5">
    <source>
        <dbReference type="Pfam" id="PF21365"/>
    </source>
</evidence>
<dbReference type="SUPFAM" id="SSF51445">
    <property type="entry name" value="(Trans)glycosidases"/>
    <property type="match status" value="1"/>
</dbReference>
<feature type="domain" description="Glycosyl hydrolase family 31 C-terminal" evidence="5">
    <location>
        <begin position="527"/>
        <end position="612"/>
    </location>
</feature>
<keyword evidence="2" id="KW-0378">Hydrolase</keyword>
<evidence type="ECO:0000256" key="1">
    <source>
        <dbReference type="ARBA" id="ARBA00007806"/>
    </source>
</evidence>
<dbReference type="Gene3D" id="2.60.40.1760">
    <property type="entry name" value="glycosyl hydrolase (family 31)"/>
    <property type="match status" value="1"/>
</dbReference>
<dbReference type="Pfam" id="PF21365">
    <property type="entry name" value="Glyco_hydro_31_3rd"/>
    <property type="match status" value="1"/>
</dbReference>
<dbReference type="GO" id="GO:0005975">
    <property type="term" value="P:carbohydrate metabolic process"/>
    <property type="evidence" value="ECO:0007669"/>
    <property type="project" value="InterPro"/>
</dbReference>
<dbReference type="InterPro" id="IPR011013">
    <property type="entry name" value="Gal_mutarotase_sf_dom"/>
</dbReference>
<comment type="similarity">
    <text evidence="1 2">Belongs to the glycosyl hydrolase 31 family.</text>
</comment>
<evidence type="ECO:0000259" key="3">
    <source>
        <dbReference type="Pfam" id="PF01055"/>
    </source>
</evidence>
<dbReference type="InterPro" id="IPR017853">
    <property type="entry name" value="GH"/>
</dbReference>
<reference evidence="6" key="1">
    <citation type="journal article" date="2021" name="PeerJ">
        <title>Extensive microbial diversity within the chicken gut microbiome revealed by metagenomics and culture.</title>
        <authorList>
            <person name="Gilroy R."/>
            <person name="Ravi A."/>
            <person name="Getino M."/>
            <person name="Pursley I."/>
            <person name="Horton D.L."/>
            <person name="Alikhan N.F."/>
            <person name="Baker D."/>
            <person name="Gharbi K."/>
            <person name="Hall N."/>
            <person name="Watson M."/>
            <person name="Adriaenssens E.M."/>
            <person name="Foster-Nyarko E."/>
            <person name="Jarju S."/>
            <person name="Secka A."/>
            <person name="Antonio M."/>
            <person name="Oren A."/>
            <person name="Chaudhuri R.R."/>
            <person name="La Ragione R."/>
            <person name="Hildebrand F."/>
            <person name="Pallen M.J."/>
        </authorList>
    </citation>
    <scope>NUCLEOTIDE SEQUENCE</scope>
    <source>
        <strain evidence="6">CHK195-6426</strain>
    </source>
</reference>
<dbReference type="InterPro" id="IPR000322">
    <property type="entry name" value="Glyco_hydro_31_TIM"/>
</dbReference>
<reference evidence="6" key="2">
    <citation type="submission" date="2021-04" db="EMBL/GenBank/DDBJ databases">
        <authorList>
            <person name="Gilroy R."/>
        </authorList>
    </citation>
    <scope>NUCLEOTIDE SEQUENCE</scope>
    <source>
        <strain evidence="6">CHK195-6426</strain>
    </source>
</reference>
<evidence type="ECO:0000313" key="6">
    <source>
        <dbReference type="EMBL" id="HIW81287.1"/>
    </source>
</evidence>
<accession>A0A9D1R595</accession>
<keyword evidence="2" id="KW-0326">Glycosidase</keyword>
<dbReference type="InterPro" id="IPR048395">
    <property type="entry name" value="Glyco_hydro_31_C"/>
</dbReference>
<gene>
    <name evidence="6" type="ORF">H9742_07110</name>
</gene>
<name>A0A9D1R595_9FIRM</name>
<sequence length="628" mass="72559">MVEKYEYGSPVNTQAVVEEIPLQSGEPSFGRILPGEGFGYICPLEKQDVVYGLGENVRGLNKRGWIYTHYNKDDPAHTEGKHGLYAAHNFLLISGRRHIGLFFDYPGEISFDVGASREKELSVSAPQADIVLYLIEEASDREVVKTFRRLIGKSYIPPKWGLGFQQSRWGYRTAQDVREVVKKHKEAGVPLDIVCLDIDYMDGCRDFTVSSERFPDFPAFVQEMREQGVRLLPIIDAGIKAQEGWEVYEEGRKKGYFCRKKNGEEYIFGVWPGKSVLVDVFDQEAAKWFGEQYGFLISQGIEGCWNDMNEPAMFWSLDAVKELWEKVPPEEYAKEEKLTSSFARLQSGIQRFQDNPADHDRFVHHYEGRTYTHRQLHNLYGYFMMKAAREGFEKGMPGKTPLLYSRSSYIGMHRLSGVWTGDNCSWWSHLLLNIQMMPALNMCGFLYAGADIGGFGDDCTQDLMLRWLSFGIFVPLMRNHCHLDYKPQEFYQFEKKEEYRELIRLRYRLIPFLYREMISAAENNDVLFAPLSFDFPEDEMARSVDDQLLLGDSLMLAPIYVQNAPGRYVYLPEDMLFVKCLDSTHFETETMKKGIVYIKAKEHQAFFFVRKGQEKKIGEVFTELSIGS</sequence>